<name>A0ABQ8U8Y9_9EUKA</name>
<feature type="transmembrane region" description="Helical" evidence="3">
    <location>
        <begin position="1861"/>
        <end position="1885"/>
    </location>
</feature>
<feature type="region of interest" description="Disordered" evidence="2">
    <location>
        <begin position="1"/>
        <end position="30"/>
    </location>
</feature>
<feature type="compositionally biased region" description="Polar residues" evidence="2">
    <location>
        <begin position="87"/>
        <end position="100"/>
    </location>
</feature>
<keyword evidence="6" id="KW-1185">Reference proteome</keyword>
<keyword evidence="3" id="KW-1133">Transmembrane helix</keyword>
<feature type="domain" description="Yeast cell wall synthesis Kre9/Knh1-like N-terminal" evidence="4">
    <location>
        <begin position="1894"/>
        <end position="1968"/>
    </location>
</feature>
<evidence type="ECO:0000259" key="4">
    <source>
        <dbReference type="Pfam" id="PF10342"/>
    </source>
</evidence>
<proteinExistence type="predicted"/>
<protein>
    <submittedName>
        <fullName evidence="5">Peptidyl-Asp metallopeptidase</fullName>
    </submittedName>
</protein>
<evidence type="ECO:0000313" key="5">
    <source>
        <dbReference type="EMBL" id="KAJ4455773.1"/>
    </source>
</evidence>
<gene>
    <name evidence="5" type="ORF">PAPYR_9200</name>
</gene>
<feature type="domain" description="Yeast cell wall synthesis Kre9/Knh1-like N-terminal" evidence="4">
    <location>
        <begin position="2193"/>
        <end position="2278"/>
    </location>
</feature>
<accession>A0ABQ8U8Y9</accession>
<dbReference type="PANTHER" id="PTHR47635:SF2">
    <property type="entry name" value="LAMG-LIKE JELLYROLL FOLD DOMAIN-CONTAINING PROTEIN"/>
    <property type="match status" value="1"/>
</dbReference>
<dbReference type="Pfam" id="PF13385">
    <property type="entry name" value="Laminin_G_3"/>
    <property type="match status" value="2"/>
</dbReference>
<evidence type="ECO:0000256" key="3">
    <source>
        <dbReference type="SAM" id="Phobius"/>
    </source>
</evidence>
<organism evidence="5 6">
    <name type="scientific">Paratrimastix pyriformis</name>
    <dbReference type="NCBI Taxonomy" id="342808"/>
    <lineage>
        <taxon>Eukaryota</taxon>
        <taxon>Metamonada</taxon>
        <taxon>Preaxostyla</taxon>
        <taxon>Paratrimastigidae</taxon>
        <taxon>Paratrimastix</taxon>
    </lineage>
</organism>
<dbReference type="Pfam" id="PF10342">
    <property type="entry name" value="Kre9_KNH"/>
    <property type="match status" value="4"/>
</dbReference>
<feature type="domain" description="Yeast cell wall synthesis Kre9/Knh1-like N-terminal" evidence="4">
    <location>
        <begin position="2291"/>
        <end position="2378"/>
    </location>
</feature>
<keyword evidence="3" id="KW-0812">Transmembrane</keyword>
<dbReference type="Gene3D" id="2.60.120.200">
    <property type="match status" value="2"/>
</dbReference>
<dbReference type="SUPFAM" id="SSF49899">
    <property type="entry name" value="Concanavalin A-like lectins/glucanases"/>
    <property type="match status" value="2"/>
</dbReference>
<sequence>MLTWFQGAEGGRSRRTRDNPDKLKASVGQPLHEGSLGSGWLVTALPVSQTRVIAAACEAEQQQQEPFWVPAGAHHLEVDFSLRFQPPTSMGAASSTQKALTSSPAPPTTPEPARVLISETPRTDSNAALQDVVRSLTGRLEKLEAEHCLRIERLTGERDNYYLQLRHEKEMASHLQAVLSMEITQLQGRCCLHHTRRSLGVSSRGLLFLVAFCSVICSATGESLNVLTPQGTYNVVAGTTTEITWKSTGTQTEEADVSIQLLRDGVPLLQIIDRISNDDYFSWDVPQFIEDGATYQIQIVSLSPAGVKGTSVFLHITSIMAYYPFDGSAVDVVNHNDGTAISTAFTTGVRGEAILFTGEPTSVVRIPDSVRLTPTSAITIALWFNDDGTKTGYLISKRDLADGMVFTIEMGSSFNFFTVDVHDVSGQSSGRINLATDIERISPNIWYHLAVTVDLAKGMACGFLDGRPLECKTFQLAPTFWHRTAKLYLGGANYGGVFDELYLFGKALNQSEVQSLIRNVYAVDVTSPLGGEIWEQGTTKQIKWTWSGAITHVDIDLYKGAARPSALSVTSAHSHAVAHPIPDGARLQTLADSVPNQGAWSLSLPTDLPPQSTFQIAVTTQRPFAGVTTLSGSFQLVSPGTRTLRLLSPTVGARFWHRQTLAIQWATTGAIDTVSIELWKEGAKVRSLTTSTNGTTGQWTWLVADDVVAGADYQVRVAWTGDDQAVFVLSELFLMAGRIPPSEIHTFSAYVAKIKCIPTIRLAQPAPGSELLLSRHCRIAWATQGTVPTVNITLKQADGQWTAPLATRTPNLGTWNWTLDPSWAWPTLPGWYIMVVAAADDDTVSDQSGPLHIASAVLTPPVLPSATIWRAATIGLTWSSSGYIPSTHLLLLPPFGEPTLLAVVTTQTSFIWHVGLAVPPGTGYRIMVASTKDPTVNATSQPFEIRVPTIEVTRPRADSSFMLTTDCTVAWTTTGVISAFNLSLWDADGTFITALVDQLATSGGWWTWTLPTGGGAVVAPWQYRVRVQSALDASVSGLSPVFSVQTGRVDSLDIANDPACRGAAIPIFWWSDGWVPTVRLTLHQAGAASPILIFEGHSGGGIWWHVPLDLPAQGGYILKLVSLVDSTVNATSTPFNISIPSIQVTTPRADDEILLGSTPVPIGWTISDKALIDYLNISLWSADTGTRVANLTKWLDNDRKTDNSWLWNISNTQLLPGRYFVQVALSIDGDIAGRSGVFAIRSGHLYSPSLDYSIMRGATATIRWNWAGSVPTVRLLLQAPWAPAPIAIAPDMQNVGRFQWDVGMDLTPGSNYRLTVLSCSDPTVNATSHSFAIDAPIITVTAAPSLLIVGQPLTVTWSMTRGPIPRAVTLDLILRGAPVWSLAGPSTLGAPGRWDGSVPGHLAGSAEYAVRVTGVDDPLVTATSQPIEIRTGQVALTEPGTQAVWFANSTQHLAWTAQGNVTTVTLRLVLPGQHPAISLPIASGVSAALGQWDWAPVPLVPITDPSTVARVVITSDRDPLVTGQTGLFTYRLPTLEFSAPTGADVWLVGQPHQIKWTTVGPVPWIMVDLYADGTWVQSLTGDQAVANEGSLWWTPSVSLSLDLPYRLDIHTPLVGQQAPRPLAAASSEPFALSSSSLVVTDPTAGSNWTTCHRTYVTWTVEGHGIQTVRADLYLEATLVLPLGTFPAAQGTTGVDLPASLLPGGGYSVHLTAVEMPAVATRSPPFRIADGCGLPAATVALIAVGSSLLVVLLLLLVVCCWCVRRGRRLARIGLFPRPSHVVADINTNDPLERAALLQGAAVSPSPSFPVYILPQSQSQGTERPAALLGSFVRVRKSLMDGKMRCHIQDAAETGKHHTRRSLGVSSAFSGFLVLVVFCVVSCSSATGESVTVLAPRGTSNVVVGTTIDIAWESTGTQTQQADVSIQLLRDGVPFLQIIDSTPNDALFAWDVPQFIEDGATYQIQIMSLSPAAAKGISVFLHITSIMAYYPFDGSAVDVLNHNDGTATSTTYVAGVRGEAILFTGSSDSGVVVPDSVQLTPTSAITIALWFNEQATPSGSVMSKRNSADDKVFSLGLGDSGWAQSYFVISILDVAGRSDKAAWDDVDRISKNIWYHLAVTVDLAKGVSFGFLNGKPIGSRTLQLAPTFWHRTAKLYLGGANYGGAFDELYLFGKALNQSEIQGLIRNVYAVDVTSPLGGEIWEQGTTKQIRWTWSGAITHVAIDLYKGGTLLQKLADSVPNQGFWSWSLPTDLLPQSTYQIAVTTQRPFAGVTTLSGSFQLVSVGTRTLRLLSPTGGATVWHQQTLVIQWVTTGAIDTVSIELWKAGAKVRSLTTSTDGPAGQWTWLVANDVVAGADYQVRVAWPGDDQAVFAMSQQFVVADQV</sequence>
<evidence type="ECO:0000313" key="6">
    <source>
        <dbReference type="Proteomes" id="UP001141327"/>
    </source>
</evidence>
<feature type="domain" description="Yeast cell wall synthesis Kre9/Knh1-like N-terminal" evidence="4">
    <location>
        <begin position="228"/>
        <end position="303"/>
    </location>
</feature>
<feature type="transmembrane region" description="Helical" evidence="3">
    <location>
        <begin position="1738"/>
        <end position="1762"/>
    </location>
</feature>
<keyword evidence="3" id="KW-0472">Membrane</keyword>
<dbReference type="EMBL" id="JAPMOS010000093">
    <property type="protein sequence ID" value="KAJ4455773.1"/>
    <property type="molecule type" value="Genomic_DNA"/>
</dbReference>
<evidence type="ECO:0000256" key="1">
    <source>
        <dbReference type="ARBA" id="ARBA00022729"/>
    </source>
</evidence>
<dbReference type="PANTHER" id="PTHR47635">
    <property type="entry name" value="CUB DOMAIN-CONTAINING PROTEIN"/>
    <property type="match status" value="1"/>
</dbReference>
<evidence type="ECO:0000256" key="2">
    <source>
        <dbReference type="SAM" id="MobiDB-lite"/>
    </source>
</evidence>
<feature type="region of interest" description="Disordered" evidence="2">
    <location>
        <begin position="87"/>
        <end position="113"/>
    </location>
</feature>
<keyword evidence="1" id="KW-0732">Signal</keyword>
<dbReference type="InterPro" id="IPR013320">
    <property type="entry name" value="ConA-like_dom_sf"/>
</dbReference>
<reference evidence="5" key="1">
    <citation type="journal article" date="2022" name="bioRxiv">
        <title>Genomics of Preaxostyla Flagellates Illuminates Evolutionary Transitions and the Path Towards Mitochondrial Loss.</title>
        <authorList>
            <person name="Novak L.V.F."/>
            <person name="Treitli S.C."/>
            <person name="Pyrih J."/>
            <person name="Halakuc P."/>
            <person name="Pipaliya S.V."/>
            <person name="Vacek V."/>
            <person name="Brzon O."/>
            <person name="Soukal P."/>
            <person name="Eme L."/>
            <person name="Dacks J.B."/>
            <person name="Karnkowska A."/>
            <person name="Elias M."/>
            <person name="Hampl V."/>
        </authorList>
    </citation>
    <scope>NUCLEOTIDE SEQUENCE</scope>
    <source>
        <strain evidence="5">RCP-MX</strain>
    </source>
</reference>
<dbReference type="Proteomes" id="UP001141327">
    <property type="component" value="Unassembled WGS sequence"/>
</dbReference>
<dbReference type="InterPro" id="IPR018466">
    <property type="entry name" value="Kre9/Knh1-like_N"/>
</dbReference>
<comment type="caution">
    <text evidence="5">The sequence shown here is derived from an EMBL/GenBank/DDBJ whole genome shotgun (WGS) entry which is preliminary data.</text>
</comment>